<comment type="caution">
    <text evidence="2">The sequence shown here is derived from an EMBL/GenBank/DDBJ whole genome shotgun (WGS) entry which is preliminary data.</text>
</comment>
<organism evidence="2 3">
    <name type="scientific">Actinomycetospora termitidis</name>
    <dbReference type="NCBI Taxonomy" id="3053470"/>
    <lineage>
        <taxon>Bacteria</taxon>
        <taxon>Bacillati</taxon>
        <taxon>Actinomycetota</taxon>
        <taxon>Actinomycetes</taxon>
        <taxon>Pseudonocardiales</taxon>
        <taxon>Pseudonocardiaceae</taxon>
        <taxon>Actinomycetospora</taxon>
    </lineage>
</organism>
<evidence type="ECO:0000313" key="3">
    <source>
        <dbReference type="Proteomes" id="UP001231924"/>
    </source>
</evidence>
<protein>
    <submittedName>
        <fullName evidence="2">Uncharacterized protein</fullName>
    </submittedName>
</protein>
<feature type="signal peptide" evidence="1">
    <location>
        <begin position="1"/>
        <end position="18"/>
    </location>
</feature>
<feature type="chain" id="PRO_5045448454" evidence="1">
    <location>
        <begin position="19"/>
        <end position="176"/>
    </location>
</feature>
<sequence length="176" mass="18005">MLAAALLAGFGLPATAHAAPPSLPQPSAATVLVATSAPTAAAEPGRPRNGAVFTKRGSGSGQFTVDNSGNGSDAVITLSDGARAVLVMYVRAGEKATATKVPNGDFDVFSERGRNWNSVTGRFDGTSSAGHFDRKAGFTSKRTSKGTTYTKITLTLHEVAHGNTKESPVSDSSVPN</sequence>
<proteinExistence type="predicted"/>
<evidence type="ECO:0000313" key="2">
    <source>
        <dbReference type="EMBL" id="MDL5159015.1"/>
    </source>
</evidence>
<evidence type="ECO:0000256" key="1">
    <source>
        <dbReference type="SAM" id="SignalP"/>
    </source>
</evidence>
<gene>
    <name evidence="2" type="ORF">QRT03_23815</name>
</gene>
<dbReference type="EMBL" id="JASVWF010000006">
    <property type="protein sequence ID" value="MDL5159015.1"/>
    <property type="molecule type" value="Genomic_DNA"/>
</dbReference>
<accession>A0ABT7MEC7</accession>
<dbReference type="RefSeq" id="WP_286055582.1">
    <property type="nucleotide sequence ID" value="NZ_JASVWF010000006.1"/>
</dbReference>
<reference evidence="2 3" key="1">
    <citation type="submission" date="2023-06" db="EMBL/GenBank/DDBJ databases">
        <title>Actinomycetospora Odt1-22.</title>
        <authorList>
            <person name="Supong K."/>
        </authorList>
    </citation>
    <scope>NUCLEOTIDE SEQUENCE [LARGE SCALE GENOMIC DNA]</scope>
    <source>
        <strain evidence="2 3">Odt1-22</strain>
    </source>
</reference>
<dbReference type="Proteomes" id="UP001231924">
    <property type="component" value="Unassembled WGS sequence"/>
</dbReference>
<keyword evidence="1" id="KW-0732">Signal</keyword>
<keyword evidence="3" id="KW-1185">Reference proteome</keyword>
<name>A0ABT7MEC7_9PSEU</name>